<keyword evidence="1" id="KW-0472">Membrane</keyword>
<name>A0A679JCN9_9HYPH</name>
<protein>
    <submittedName>
        <fullName evidence="2">Uncharacterized protein</fullName>
    </submittedName>
</protein>
<gene>
    <name evidence="2" type="ORF">MBUL_03721</name>
</gene>
<feature type="transmembrane region" description="Helical" evidence="1">
    <location>
        <begin position="98"/>
        <end position="117"/>
    </location>
</feature>
<sequence>MSDLDKALADIVAIRAQLARGDAFCGFGPSAIATTGVLALGTALAQHTWLDDPTGQPLLFLGGWIATALASAVLIGAEMSARSRRDHAGLTDTAIVNAVEQFLPAGTAGALLALVLVRVSPESLWMLPGLWQVLVSLGLFASVRSLPKGVALPGAWYMVAGLAVLMLASTDHALSPWTMGLPFAIGQFLMAAILYRAREETDA</sequence>
<dbReference type="EMBL" id="LR743504">
    <property type="protein sequence ID" value="CAA2106533.1"/>
    <property type="molecule type" value="Genomic_DNA"/>
</dbReference>
<accession>A0A679JCN9</accession>
<evidence type="ECO:0000313" key="2">
    <source>
        <dbReference type="EMBL" id="CAA2106533.1"/>
    </source>
</evidence>
<proteinExistence type="predicted"/>
<dbReference type="AlphaFoldDB" id="A0A679JCN9"/>
<reference evidence="2" key="1">
    <citation type="submission" date="2019-12" db="EMBL/GenBank/DDBJ databases">
        <authorList>
            <person name="Cremers G."/>
        </authorList>
    </citation>
    <scope>NUCLEOTIDE SEQUENCE</scope>
    <source>
        <strain evidence="2">Mbul1</strain>
    </source>
</reference>
<feature type="transmembrane region" description="Helical" evidence="1">
    <location>
        <begin position="58"/>
        <end position="77"/>
    </location>
</feature>
<organism evidence="2">
    <name type="scientific">Methylobacterium bullatum</name>
    <dbReference type="NCBI Taxonomy" id="570505"/>
    <lineage>
        <taxon>Bacteria</taxon>
        <taxon>Pseudomonadati</taxon>
        <taxon>Pseudomonadota</taxon>
        <taxon>Alphaproteobacteria</taxon>
        <taxon>Hyphomicrobiales</taxon>
        <taxon>Methylobacteriaceae</taxon>
        <taxon>Methylobacterium</taxon>
    </lineage>
</organism>
<keyword evidence="1" id="KW-0812">Transmembrane</keyword>
<feature type="transmembrane region" description="Helical" evidence="1">
    <location>
        <begin position="150"/>
        <end position="168"/>
    </location>
</feature>
<evidence type="ECO:0000256" key="1">
    <source>
        <dbReference type="SAM" id="Phobius"/>
    </source>
</evidence>
<keyword evidence="1" id="KW-1133">Transmembrane helix</keyword>
<feature type="transmembrane region" description="Helical" evidence="1">
    <location>
        <begin position="123"/>
        <end position="143"/>
    </location>
</feature>
<feature type="transmembrane region" description="Helical" evidence="1">
    <location>
        <begin position="174"/>
        <end position="195"/>
    </location>
</feature>